<dbReference type="EMBL" id="NJIH01000010">
    <property type="protein sequence ID" value="OWT56766.1"/>
    <property type="molecule type" value="Genomic_DNA"/>
</dbReference>
<evidence type="ECO:0000259" key="4">
    <source>
        <dbReference type="PROSITE" id="PS51077"/>
    </source>
</evidence>
<evidence type="ECO:0000313" key="7">
    <source>
        <dbReference type="Proteomes" id="UP000214603"/>
    </source>
</evidence>
<dbReference type="SUPFAM" id="SSF46785">
    <property type="entry name" value="Winged helix' DNA-binding domain"/>
    <property type="match status" value="1"/>
</dbReference>
<dbReference type="InterPro" id="IPR014757">
    <property type="entry name" value="Tscrpt_reg_IclR_C"/>
</dbReference>
<keyword evidence="7" id="KW-1185">Reference proteome</keyword>
<organism evidence="6 7">
    <name type="scientific">Candidimonas nitroreducens</name>
    <dbReference type="NCBI Taxonomy" id="683354"/>
    <lineage>
        <taxon>Bacteria</taxon>
        <taxon>Pseudomonadati</taxon>
        <taxon>Pseudomonadota</taxon>
        <taxon>Betaproteobacteria</taxon>
        <taxon>Burkholderiales</taxon>
        <taxon>Alcaligenaceae</taxon>
        <taxon>Candidimonas</taxon>
    </lineage>
</organism>
<keyword evidence="1" id="KW-0805">Transcription regulation</keyword>
<dbReference type="InterPro" id="IPR036390">
    <property type="entry name" value="WH_DNA-bd_sf"/>
</dbReference>
<reference evidence="7" key="1">
    <citation type="submission" date="2017-06" db="EMBL/GenBank/DDBJ databases">
        <title>Herbaspirillum phytohormonus sp. nov., isolated from the root nodule of Robinia pseudoacacia in lead-zinc mine.</title>
        <authorList>
            <person name="Fan M."/>
            <person name="Lin Y."/>
        </authorList>
    </citation>
    <scope>NUCLEOTIDE SEQUENCE [LARGE SCALE GENOMIC DNA]</scope>
    <source>
        <strain evidence="7">SC-089</strain>
    </source>
</reference>
<evidence type="ECO:0000313" key="6">
    <source>
        <dbReference type="EMBL" id="OWT56766.1"/>
    </source>
</evidence>
<evidence type="ECO:0000256" key="1">
    <source>
        <dbReference type="ARBA" id="ARBA00023015"/>
    </source>
</evidence>
<name>A0A225M6L4_9BURK</name>
<dbReference type="PROSITE" id="PS51078">
    <property type="entry name" value="ICLR_ED"/>
    <property type="match status" value="1"/>
</dbReference>
<dbReference type="SMART" id="SM00346">
    <property type="entry name" value="HTH_ICLR"/>
    <property type="match status" value="1"/>
</dbReference>
<dbReference type="InterPro" id="IPR005471">
    <property type="entry name" value="Tscrpt_reg_IclR_N"/>
</dbReference>
<gene>
    <name evidence="6" type="ORF">CEY11_17870</name>
</gene>
<dbReference type="OrthoDB" id="8689343at2"/>
<dbReference type="Pfam" id="PF09339">
    <property type="entry name" value="HTH_IclR"/>
    <property type="match status" value="1"/>
</dbReference>
<evidence type="ECO:0000256" key="3">
    <source>
        <dbReference type="ARBA" id="ARBA00023163"/>
    </source>
</evidence>
<dbReference type="InterPro" id="IPR050707">
    <property type="entry name" value="HTH_MetabolicPath_Reg"/>
</dbReference>
<evidence type="ECO:0000259" key="5">
    <source>
        <dbReference type="PROSITE" id="PS51078"/>
    </source>
</evidence>
<dbReference type="PANTHER" id="PTHR30136:SF24">
    <property type="entry name" value="HTH-TYPE TRANSCRIPTIONAL REPRESSOR ALLR"/>
    <property type="match status" value="1"/>
</dbReference>
<dbReference type="GO" id="GO:0045892">
    <property type="term" value="P:negative regulation of DNA-templated transcription"/>
    <property type="evidence" value="ECO:0007669"/>
    <property type="project" value="TreeGrafter"/>
</dbReference>
<keyword evidence="2" id="KW-0238">DNA-binding</keyword>
<dbReference type="Gene3D" id="3.30.450.40">
    <property type="match status" value="1"/>
</dbReference>
<dbReference type="GO" id="GO:0003700">
    <property type="term" value="F:DNA-binding transcription factor activity"/>
    <property type="evidence" value="ECO:0007669"/>
    <property type="project" value="TreeGrafter"/>
</dbReference>
<dbReference type="InterPro" id="IPR029016">
    <property type="entry name" value="GAF-like_dom_sf"/>
</dbReference>
<sequence length="263" mass="28439">MKGKESASKAAAPRIQAIIRAGQLLDLIAAQGADGIGIAELSRQSGLHKTTAFHILATLEDLGFVSRGQNNRKYRLGLKNLELGSVVQRQLQLRDLVYDSLLRLCSETRETINFAQPLADKLTIIECIEGSYGLRAAYYVGTHSHYHATACGKAMLAYLPEVQRRHICEDGPLPALTGSTVTDVAALYAQLDLIRQGAPALDLEENEVGACCIGRAILSDSGDVLGAISVSGLSGRFDDAARIRIDAALKREIDLISRKLRRS</sequence>
<comment type="caution">
    <text evidence="6">The sequence shown here is derived from an EMBL/GenBank/DDBJ whole genome shotgun (WGS) entry which is preliminary data.</text>
</comment>
<feature type="domain" description="HTH iclR-type" evidence="4">
    <location>
        <begin position="15"/>
        <end position="78"/>
    </location>
</feature>
<dbReference type="Pfam" id="PF01614">
    <property type="entry name" value="IclR_C"/>
    <property type="match status" value="1"/>
</dbReference>
<dbReference type="AlphaFoldDB" id="A0A225M6L4"/>
<dbReference type="SUPFAM" id="SSF55781">
    <property type="entry name" value="GAF domain-like"/>
    <property type="match status" value="1"/>
</dbReference>
<accession>A0A225M6L4</accession>
<evidence type="ECO:0000256" key="2">
    <source>
        <dbReference type="ARBA" id="ARBA00023125"/>
    </source>
</evidence>
<dbReference type="InterPro" id="IPR036388">
    <property type="entry name" value="WH-like_DNA-bd_sf"/>
</dbReference>
<evidence type="ECO:0008006" key="8">
    <source>
        <dbReference type="Google" id="ProtNLM"/>
    </source>
</evidence>
<dbReference type="RefSeq" id="WP_088604773.1">
    <property type="nucleotide sequence ID" value="NZ_NJIH01000010.1"/>
</dbReference>
<protein>
    <recommendedName>
        <fullName evidence="8">IclR family transcriptional regulator</fullName>
    </recommendedName>
</protein>
<dbReference type="PROSITE" id="PS51077">
    <property type="entry name" value="HTH_ICLR"/>
    <property type="match status" value="1"/>
</dbReference>
<dbReference type="PANTHER" id="PTHR30136">
    <property type="entry name" value="HELIX-TURN-HELIX TRANSCRIPTIONAL REGULATOR, ICLR FAMILY"/>
    <property type="match status" value="1"/>
</dbReference>
<feature type="domain" description="IclR-ED" evidence="5">
    <location>
        <begin position="79"/>
        <end position="262"/>
    </location>
</feature>
<proteinExistence type="predicted"/>
<dbReference type="Gene3D" id="1.10.10.10">
    <property type="entry name" value="Winged helix-like DNA-binding domain superfamily/Winged helix DNA-binding domain"/>
    <property type="match status" value="1"/>
</dbReference>
<dbReference type="GO" id="GO:0003677">
    <property type="term" value="F:DNA binding"/>
    <property type="evidence" value="ECO:0007669"/>
    <property type="project" value="UniProtKB-KW"/>
</dbReference>
<dbReference type="Proteomes" id="UP000214603">
    <property type="component" value="Unassembled WGS sequence"/>
</dbReference>
<keyword evidence="3" id="KW-0804">Transcription</keyword>